<dbReference type="InterPro" id="IPR023346">
    <property type="entry name" value="Lysozyme-like_dom_sf"/>
</dbReference>
<keyword evidence="5" id="KW-0378">Hydrolase</keyword>
<dbReference type="InterPro" id="IPR016047">
    <property type="entry name" value="M23ase_b-sheet_dom"/>
</dbReference>
<evidence type="ECO:0000256" key="2">
    <source>
        <dbReference type="ARBA" id="ARBA00022638"/>
    </source>
</evidence>
<dbReference type="GO" id="GO:0004222">
    <property type="term" value="F:metalloendopeptidase activity"/>
    <property type="evidence" value="ECO:0007669"/>
    <property type="project" value="TreeGrafter"/>
</dbReference>
<reference evidence="5 6" key="1">
    <citation type="journal article" date="2020" name="Microb. Ecol.">
        <title>Novel Virus on Filamentous Arthronema africanum Cyanobacterium.</title>
        <authorList>
            <person name="Petrzik K."/>
            <person name="Lukavsky J."/>
            <person name="Koloniuk I."/>
        </authorList>
    </citation>
    <scope>NUCLEOTIDE SEQUENCE [LARGE SCALE GENOMIC DNA]</scope>
</reference>
<feature type="compositionally biased region" description="Polar residues" evidence="3">
    <location>
        <begin position="804"/>
        <end position="814"/>
    </location>
</feature>
<dbReference type="EMBL" id="MT457475">
    <property type="protein sequence ID" value="QMV28498.1"/>
    <property type="molecule type" value="Genomic_DNA"/>
</dbReference>
<feature type="region of interest" description="Disordered" evidence="3">
    <location>
        <begin position="799"/>
        <end position="820"/>
    </location>
</feature>
<evidence type="ECO:0000313" key="5">
    <source>
        <dbReference type="EMBL" id="QMV28498.1"/>
    </source>
</evidence>
<organism evidence="5 6">
    <name type="scientific">Arthronema virus TR020</name>
    <dbReference type="NCBI Taxonomy" id="2736280"/>
    <lineage>
        <taxon>Viruses</taxon>
        <taxon>Duplodnaviria</taxon>
        <taxon>Heunggongvirae</taxon>
        <taxon>Uroviricota</taxon>
        <taxon>Caudoviricetes</taxon>
        <taxon>Saffermanviridae</taxon>
        <taxon>Arthrovirus</taxon>
        <taxon>Arthrovirus TR020</taxon>
    </lineage>
</organism>
<dbReference type="CDD" id="cd12797">
    <property type="entry name" value="M23_peptidase"/>
    <property type="match status" value="1"/>
</dbReference>
<feature type="region of interest" description="Disordered" evidence="3">
    <location>
        <begin position="1"/>
        <end position="29"/>
    </location>
</feature>
<keyword evidence="2" id="KW-0081">Bacteriolytic enzyme</keyword>
<keyword evidence="6" id="KW-1185">Reference proteome</keyword>
<evidence type="ECO:0000256" key="1">
    <source>
        <dbReference type="ARBA" id="ARBA00022529"/>
    </source>
</evidence>
<dbReference type="Pfam" id="PF01551">
    <property type="entry name" value="Peptidase_M23"/>
    <property type="match status" value="1"/>
</dbReference>
<dbReference type="Gene3D" id="1.10.530.10">
    <property type="match status" value="1"/>
</dbReference>
<dbReference type="Proteomes" id="UP000516780">
    <property type="component" value="Segment"/>
</dbReference>
<dbReference type="PANTHER" id="PTHR21666:SF285">
    <property type="entry name" value="M23 FAMILY METALLOPEPTIDASE"/>
    <property type="match status" value="1"/>
</dbReference>
<evidence type="ECO:0000313" key="6">
    <source>
        <dbReference type="Proteomes" id="UP000516780"/>
    </source>
</evidence>
<evidence type="ECO:0000256" key="3">
    <source>
        <dbReference type="SAM" id="MobiDB-lite"/>
    </source>
</evidence>
<dbReference type="InterPro" id="IPR050570">
    <property type="entry name" value="Cell_wall_metabolism_enzyme"/>
</dbReference>
<dbReference type="SUPFAM" id="SSF53955">
    <property type="entry name" value="Lysozyme-like"/>
    <property type="match status" value="1"/>
</dbReference>
<dbReference type="Gene3D" id="2.70.70.10">
    <property type="entry name" value="Glucose Permease (Domain IIA)"/>
    <property type="match status" value="1"/>
</dbReference>
<protein>
    <submittedName>
        <fullName evidence="5">Putative endopeptidase</fullName>
        <ecNumber evidence="5">3.4.-.-</ecNumber>
    </submittedName>
</protein>
<accession>A0A7G5AWZ8</accession>
<dbReference type="EC" id="3.4.-.-" evidence="5"/>
<proteinExistence type="predicted"/>
<feature type="domain" description="M23ase beta-sheet core" evidence="4">
    <location>
        <begin position="626"/>
        <end position="717"/>
    </location>
</feature>
<dbReference type="InterPro" id="IPR011055">
    <property type="entry name" value="Dup_hybrid_motif"/>
</dbReference>
<dbReference type="GO" id="GO:0042742">
    <property type="term" value="P:defense response to bacterium"/>
    <property type="evidence" value="ECO:0007669"/>
    <property type="project" value="UniProtKB-KW"/>
</dbReference>
<dbReference type="SUPFAM" id="SSF51261">
    <property type="entry name" value="Duplicated hybrid motif"/>
    <property type="match status" value="1"/>
</dbReference>
<dbReference type="PANTHER" id="PTHR21666">
    <property type="entry name" value="PEPTIDASE-RELATED"/>
    <property type="match status" value="1"/>
</dbReference>
<name>A0A7G5AWZ8_9CAUD</name>
<keyword evidence="1" id="KW-0929">Antimicrobial</keyword>
<sequence length="1009" mass="112086">MAIKLIGTDVPNTTVQPQPELGTPVQPEDSSKTALQVTSQGLQNTNELLARTNESNAQIALSIPKGTNQALGAIMEYDNKLAKQEEASLTRGFLTGGKELADTVSRFIEIDQRRQAAEAKQRADALKAQQDEEFFRLSSTVDEFSSKLQTSLRTNPGGLPEFERQFKELVNNNNILSAEQKAKLYSQFYGAVSPINAEQGRNLVDNQEKYLAVSRANKVEQAKLSAMPIIAALKYANDSTVRTENIKRLDTIYEQLMTDGSLSDFDRVTIITSIREQANVALRDSLDQGLEIKQKADNFTGFIRDANVIRQNYQSNKFTRADYEAQIGFAAQRYGIPDSIAKVYGANYDREQANRDMELLKQTRELEADAASAEVDAVPMTELLIGSIVASSRGDVNATRITAFPKGSTTRDRIEGVIKDANELYEARIQARQQNMLLQGDILRDKESFAKAIFSRVSGNSSVNQTMLVNMGLDIKNADILDAIKGQSATPQQIAEFRAELEAIHGRNASLIVERQTANNEKVRLLESRLRPYGLDQGFDKFPMDKFQAELKVNNQRVAERQRQRQQEQIRVNPNAAPGGQSNLFFKVPQLAKVQAGSKGQTFAPFKPGTKFVKTGEYLEQRPTHKHAGVDYAADEGTPIIAHIPMKVVKIEYNDGGYGHYVTTQGADGKFYRYAHLPARPRLNVGQNIDAGQAFAVVGNSGFSTGAHLHFEVLNRNTYGTTDTLDPIEYMKRFTPNSSPQLPRGQNYSQFYGSGQSTSTQRASIPKEAVPLGGGLFILKGQVYNKETLERVNQTRYSPAMPVRQQNNSSNKTSYKSDNRDANHGYAVIANDASFRRELNATAKRLGIPPVWLADVIADETGATFSKDIGNGLGHYGLIQFDEGAARGLGTTLSELKAMTPTQQLKYVEKYIRQRTNNGKWITSPHDLKAAIWYGNSSPETMRKLWSDPDGITDGLISWRAFANRLGRYAGRKYDSPLTRRERLQSRLRDDTPSLIASESAGLFMEVNT</sequence>
<dbReference type="GO" id="GO:0031640">
    <property type="term" value="P:killing of cells of another organism"/>
    <property type="evidence" value="ECO:0007669"/>
    <property type="project" value="UniProtKB-KW"/>
</dbReference>
<evidence type="ECO:0000259" key="4">
    <source>
        <dbReference type="Pfam" id="PF01551"/>
    </source>
</evidence>